<dbReference type="GO" id="GO:0000978">
    <property type="term" value="F:RNA polymerase II cis-regulatory region sequence-specific DNA binding"/>
    <property type="evidence" value="ECO:0007669"/>
    <property type="project" value="TreeGrafter"/>
</dbReference>
<dbReference type="GO" id="GO:0042796">
    <property type="term" value="P:snRNA transcription by RNA polymerase III"/>
    <property type="evidence" value="ECO:0007669"/>
    <property type="project" value="TreeGrafter"/>
</dbReference>
<accession>A0AAV6HLV3</accession>
<name>A0AAV6HLV3_9ERIC</name>
<keyword evidence="3" id="KW-0804">Transcription</keyword>
<protein>
    <submittedName>
        <fullName evidence="5">Uncharacterized protein</fullName>
    </submittedName>
</protein>
<proteinExistence type="predicted"/>
<reference evidence="5 6" key="1">
    <citation type="submission" date="2020-08" db="EMBL/GenBank/DDBJ databases">
        <title>Plant Genome Project.</title>
        <authorList>
            <person name="Zhang R.-G."/>
        </authorList>
    </citation>
    <scope>NUCLEOTIDE SEQUENCE [LARGE SCALE GENOMIC DNA]</scope>
    <source>
        <strain evidence="5">WSP0</strain>
        <tissue evidence="5">Leaf</tissue>
    </source>
</reference>
<evidence type="ECO:0000313" key="6">
    <source>
        <dbReference type="Proteomes" id="UP000823749"/>
    </source>
</evidence>
<dbReference type="GO" id="GO:0001006">
    <property type="term" value="F:RNA polymerase III type 3 promoter sequence-specific DNA binding"/>
    <property type="evidence" value="ECO:0007669"/>
    <property type="project" value="TreeGrafter"/>
</dbReference>
<dbReference type="Proteomes" id="UP000823749">
    <property type="component" value="Chromosome 13"/>
</dbReference>
<evidence type="ECO:0000313" key="5">
    <source>
        <dbReference type="EMBL" id="KAG5514980.1"/>
    </source>
</evidence>
<dbReference type="AlphaFoldDB" id="A0AAV6HLV3"/>
<evidence type="ECO:0000256" key="4">
    <source>
        <dbReference type="ARBA" id="ARBA00023242"/>
    </source>
</evidence>
<dbReference type="GO" id="GO:0042795">
    <property type="term" value="P:snRNA transcription by RNA polymerase II"/>
    <property type="evidence" value="ECO:0007669"/>
    <property type="project" value="TreeGrafter"/>
</dbReference>
<evidence type="ECO:0000256" key="3">
    <source>
        <dbReference type="ARBA" id="ARBA00023163"/>
    </source>
</evidence>
<evidence type="ECO:0000256" key="1">
    <source>
        <dbReference type="ARBA" id="ARBA00023015"/>
    </source>
</evidence>
<dbReference type="PANTHER" id="PTHR46621">
    <property type="entry name" value="SNRNA-ACTIVATING PROTEIN COMPLEX SUBUNIT 4"/>
    <property type="match status" value="1"/>
</dbReference>
<organism evidence="5 6">
    <name type="scientific">Rhododendron griersonianum</name>
    <dbReference type="NCBI Taxonomy" id="479676"/>
    <lineage>
        <taxon>Eukaryota</taxon>
        <taxon>Viridiplantae</taxon>
        <taxon>Streptophyta</taxon>
        <taxon>Embryophyta</taxon>
        <taxon>Tracheophyta</taxon>
        <taxon>Spermatophyta</taxon>
        <taxon>Magnoliopsida</taxon>
        <taxon>eudicotyledons</taxon>
        <taxon>Gunneridae</taxon>
        <taxon>Pentapetalae</taxon>
        <taxon>asterids</taxon>
        <taxon>Ericales</taxon>
        <taxon>Ericaceae</taxon>
        <taxon>Ericoideae</taxon>
        <taxon>Rhodoreae</taxon>
        <taxon>Rhododendron</taxon>
    </lineage>
</organism>
<evidence type="ECO:0000256" key="2">
    <source>
        <dbReference type="ARBA" id="ARBA00023125"/>
    </source>
</evidence>
<comment type="caution">
    <text evidence="5">The sequence shown here is derived from an EMBL/GenBank/DDBJ whole genome shotgun (WGS) entry which is preliminary data.</text>
</comment>
<keyword evidence="6" id="KW-1185">Reference proteome</keyword>
<sequence length="132" mass="15182">MDDAVASASEQDVKKLDDMIWKTETERLYDHPFLPPLRFYVYVMPKEFTYDLLTLFRNTYRETSNLTSNEGSSGDSNDFDSMIASIRDLDIAPETIRSFLPKVNWERLASMYVPGRSGAECEARFLDAFNGD</sequence>
<dbReference type="GO" id="GO:0019185">
    <property type="term" value="C:snRNA-activating protein complex"/>
    <property type="evidence" value="ECO:0007669"/>
    <property type="project" value="TreeGrafter"/>
</dbReference>
<dbReference type="InterPro" id="IPR051575">
    <property type="entry name" value="Myb-like_DNA-bd"/>
</dbReference>
<gene>
    <name evidence="5" type="ORF">RHGRI_036128</name>
</gene>
<dbReference type="EMBL" id="JACTNZ010000013">
    <property type="protein sequence ID" value="KAG5514980.1"/>
    <property type="molecule type" value="Genomic_DNA"/>
</dbReference>
<keyword evidence="2" id="KW-0238">DNA-binding</keyword>
<keyword evidence="1" id="KW-0805">Transcription regulation</keyword>
<dbReference type="PANTHER" id="PTHR46621:SF1">
    <property type="entry name" value="SNRNA-ACTIVATING PROTEIN COMPLEX SUBUNIT 4"/>
    <property type="match status" value="1"/>
</dbReference>
<keyword evidence="4" id="KW-0539">Nucleus</keyword>